<feature type="chain" id="PRO_5042932251" description="Sphingomyelin phosphodiesterase" evidence="29">
    <location>
        <begin position="23"/>
        <end position="623"/>
    </location>
</feature>
<evidence type="ECO:0000256" key="18">
    <source>
        <dbReference type="ARBA" id="ARBA00048421"/>
    </source>
</evidence>
<dbReference type="FunFam" id="3.60.21.10:FF:000045">
    <property type="entry name" value="Sphingomyelin phosphodiesterase"/>
    <property type="match status" value="1"/>
</dbReference>
<keyword evidence="5" id="KW-0964">Secreted</keyword>
<dbReference type="Gene3D" id="3.60.21.10">
    <property type="match status" value="1"/>
</dbReference>
<keyword evidence="10 26" id="KW-0378">Hydrolase</keyword>
<comment type="catalytic activity">
    <reaction evidence="20">
        <text>1,2-dihexadecanoyl-sn-glycero-3-phosphocholine + H2O = 1,2-dihexadecanoyl-sn-glycerol + phosphocholine + H(+)</text>
        <dbReference type="Rhea" id="RHEA:45304"/>
        <dbReference type="ChEBI" id="CHEBI:15377"/>
        <dbReference type="ChEBI" id="CHEBI:15378"/>
        <dbReference type="ChEBI" id="CHEBI:72999"/>
        <dbReference type="ChEBI" id="CHEBI:82929"/>
        <dbReference type="ChEBI" id="CHEBI:295975"/>
    </reaction>
    <physiologicalReaction direction="left-to-right" evidence="20">
        <dbReference type="Rhea" id="RHEA:45305"/>
    </physiologicalReaction>
</comment>
<dbReference type="Pfam" id="PF00149">
    <property type="entry name" value="Metallophos"/>
    <property type="match status" value="1"/>
</dbReference>
<dbReference type="InterPro" id="IPR029052">
    <property type="entry name" value="Metallo-depent_PP-like"/>
</dbReference>
<evidence type="ECO:0000256" key="28">
    <source>
        <dbReference type="PIRSR" id="PIRSR000948-2"/>
    </source>
</evidence>
<evidence type="ECO:0000256" key="25">
    <source>
        <dbReference type="ARBA" id="ARBA00069549"/>
    </source>
</evidence>
<evidence type="ECO:0000256" key="15">
    <source>
        <dbReference type="ARBA" id="ARBA00023228"/>
    </source>
</evidence>
<evidence type="ECO:0000313" key="32">
    <source>
        <dbReference type="Proteomes" id="UP001374579"/>
    </source>
</evidence>
<dbReference type="GO" id="GO:0034480">
    <property type="term" value="F:phosphatidylcholine phospholipase C activity"/>
    <property type="evidence" value="ECO:0007669"/>
    <property type="project" value="UniProtKB-EC"/>
</dbReference>
<dbReference type="AlphaFoldDB" id="A0AAN9AQ99"/>
<evidence type="ECO:0000256" key="16">
    <source>
        <dbReference type="ARBA" id="ARBA00023295"/>
    </source>
</evidence>
<comment type="catalytic activity">
    <reaction evidence="18">
        <text>a 1,2-diacyl-sn-glycero-3-phosphocholine + H2O = phosphocholine + a 1,2-diacyl-sn-glycerol + H(+)</text>
        <dbReference type="Rhea" id="RHEA:10604"/>
        <dbReference type="ChEBI" id="CHEBI:15377"/>
        <dbReference type="ChEBI" id="CHEBI:15378"/>
        <dbReference type="ChEBI" id="CHEBI:17815"/>
        <dbReference type="ChEBI" id="CHEBI:57643"/>
        <dbReference type="ChEBI" id="CHEBI:295975"/>
        <dbReference type="EC" id="3.1.4.3"/>
    </reaction>
    <physiologicalReaction direction="left-to-right" evidence="18">
        <dbReference type="Rhea" id="RHEA:10605"/>
    </physiologicalReaction>
</comment>
<dbReference type="Gene3D" id="1.10.225.10">
    <property type="entry name" value="Saposin-like"/>
    <property type="match status" value="1"/>
</dbReference>
<keyword evidence="15" id="KW-0458">Lysosome</keyword>
<evidence type="ECO:0000256" key="6">
    <source>
        <dbReference type="ARBA" id="ARBA00022553"/>
    </source>
</evidence>
<dbReference type="GO" id="GO:0046872">
    <property type="term" value="F:metal ion binding"/>
    <property type="evidence" value="ECO:0007669"/>
    <property type="project" value="UniProtKB-KW"/>
</dbReference>
<evidence type="ECO:0000256" key="29">
    <source>
        <dbReference type="SAM" id="SignalP"/>
    </source>
</evidence>
<dbReference type="CDD" id="cd00842">
    <property type="entry name" value="MPP_ASMase"/>
    <property type="match status" value="1"/>
</dbReference>
<evidence type="ECO:0000256" key="27">
    <source>
        <dbReference type="PIRSR" id="PIRSR000948-1"/>
    </source>
</evidence>
<evidence type="ECO:0000256" key="1">
    <source>
        <dbReference type="ARBA" id="ARBA00004239"/>
    </source>
</evidence>
<proteinExistence type="inferred from homology"/>
<dbReference type="GO" id="GO:0005811">
    <property type="term" value="C:lipid droplet"/>
    <property type="evidence" value="ECO:0007669"/>
    <property type="project" value="UniProtKB-SubCell"/>
</dbReference>
<dbReference type="InterPro" id="IPR011160">
    <property type="entry name" value="Sphingomy_PDE"/>
</dbReference>
<feature type="disulfide bond" evidence="28">
    <location>
        <begin position="223"/>
        <end position="246"/>
    </location>
</feature>
<evidence type="ECO:0000256" key="13">
    <source>
        <dbReference type="ARBA" id="ARBA00023157"/>
    </source>
</evidence>
<feature type="disulfide bond" evidence="28">
    <location>
        <begin position="217"/>
        <end position="222"/>
    </location>
</feature>
<feature type="disulfide bond" evidence="28">
    <location>
        <begin position="580"/>
        <end position="584"/>
    </location>
</feature>
<evidence type="ECO:0000256" key="5">
    <source>
        <dbReference type="ARBA" id="ARBA00022525"/>
    </source>
</evidence>
<feature type="disulfide bond" evidence="28">
    <location>
        <begin position="380"/>
        <end position="428"/>
    </location>
</feature>
<dbReference type="InterPro" id="IPR045473">
    <property type="entry name" value="ASM_C"/>
</dbReference>
<evidence type="ECO:0000256" key="9">
    <source>
        <dbReference type="ARBA" id="ARBA00022729"/>
    </source>
</evidence>
<dbReference type="InterPro" id="IPR008139">
    <property type="entry name" value="SaposinB_dom"/>
</dbReference>
<dbReference type="SUPFAM" id="SSF56300">
    <property type="entry name" value="Metallo-dependent phosphatases"/>
    <property type="match status" value="1"/>
</dbReference>
<feature type="binding site" evidence="27">
    <location>
        <position position="313"/>
    </location>
    <ligand>
        <name>Zn(2+)</name>
        <dbReference type="ChEBI" id="CHEBI:29105"/>
        <label>2</label>
    </ligand>
</feature>
<keyword evidence="32" id="KW-1185">Reference proteome</keyword>
<dbReference type="PANTHER" id="PTHR10340">
    <property type="entry name" value="SPHINGOMYELIN PHOSPHODIESTERASE"/>
    <property type="match status" value="1"/>
</dbReference>
<comment type="function">
    <text evidence="23">In the lysosomes, converts sphingomyelin to ceramide. Plays an important role in the export of cholesterol from the intraendolysosomal membranes. Also has phospholipase C activities toward 1,2-diacylglycerolphosphocholine and 1,2-diacylglycerolphosphoglycerol. Modulates stress-induced apoptosis through the production of ceramide.</text>
</comment>
<name>A0AAN9AQ99_9CAEN</name>
<dbReference type="PROSITE" id="PS50015">
    <property type="entry name" value="SAP_B"/>
    <property type="match status" value="1"/>
</dbReference>
<evidence type="ECO:0000256" key="4">
    <source>
        <dbReference type="ARBA" id="ARBA00008234"/>
    </source>
</evidence>
<dbReference type="GO" id="GO:0005764">
    <property type="term" value="C:lysosome"/>
    <property type="evidence" value="ECO:0007669"/>
    <property type="project" value="UniProtKB-SubCell"/>
</dbReference>
<gene>
    <name evidence="31" type="ORF">V1264_008887</name>
</gene>
<reference evidence="31 32" key="1">
    <citation type="submission" date="2024-02" db="EMBL/GenBank/DDBJ databases">
        <title>Chromosome-scale genome assembly of the rough periwinkle Littorina saxatilis.</title>
        <authorList>
            <person name="De Jode A."/>
            <person name="Faria R."/>
            <person name="Formenti G."/>
            <person name="Sims Y."/>
            <person name="Smith T.P."/>
            <person name="Tracey A."/>
            <person name="Wood J.M.D."/>
            <person name="Zagrodzka Z.B."/>
            <person name="Johannesson K."/>
            <person name="Butlin R.K."/>
            <person name="Leder E.H."/>
        </authorList>
    </citation>
    <scope>NUCLEOTIDE SEQUENCE [LARGE SCALE GENOMIC DNA]</scope>
    <source>
        <strain evidence="31">Snail1</strain>
        <tissue evidence="31">Muscle</tissue>
    </source>
</reference>
<evidence type="ECO:0000256" key="26">
    <source>
        <dbReference type="PIRNR" id="PIRNR000948"/>
    </source>
</evidence>
<dbReference type="GO" id="GO:0005615">
    <property type="term" value="C:extracellular space"/>
    <property type="evidence" value="ECO:0007669"/>
    <property type="project" value="TreeGrafter"/>
</dbReference>
<keyword evidence="13 28" id="KW-1015">Disulfide bond</keyword>
<feature type="disulfide bond" evidence="28">
    <location>
        <begin position="87"/>
        <end position="152"/>
    </location>
</feature>
<feature type="disulfide bond" evidence="28">
    <location>
        <begin position="115"/>
        <end position="126"/>
    </location>
</feature>
<evidence type="ECO:0000256" key="17">
    <source>
        <dbReference type="ARBA" id="ARBA00047268"/>
    </source>
</evidence>
<dbReference type="SUPFAM" id="SSF47862">
    <property type="entry name" value="Saposin"/>
    <property type="match status" value="1"/>
</dbReference>
<comment type="subcellular location">
    <subcellularLocation>
        <location evidence="3">Lipid droplet</location>
    </subcellularLocation>
    <subcellularLocation>
        <location evidence="2">Lysosome</location>
    </subcellularLocation>
    <subcellularLocation>
        <location evidence="1">Secreted</location>
        <location evidence="1">Extracellular space</location>
    </subcellularLocation>
</comment>
<comment type="subunit">
    <text evidence="24">Monomer. Interacts with SORT1; the interaction is required for SMPD1 targeting to lysosomes.</text>
</comment>
<comment type="caution">
    <text evidence="31">The sequence shown here is derived from an EMBL/GenBank/DDBJ whole genome shotgun (WGS) entry which is preliminary data.</text>
</comment>
<evidence type="ECO:0000256" key="7">
    <source>
        <dbReference type="ARBA" id="ARBA00022677"/>
    </source>
</evidence>
<feature type="binding site" evidence="27">
    <location>
        <position position="202"/>
    </location>
    <ligand>
        <name>Zn(2+)</name>
        <dbReference type="ChEBI" id="CHEBI:29105"/>
        <label>1</label>
    </ligand>
</feature>
<organism evidence="31 32">
    <name type="scientific">Littorina saxatilis</name>
    <dbReference type="NCBI Taxonomy" id="31220"/>
    <lineage>
        <taxon>Eukaryota</taxon>
        <taxon>Metazoa</taxon>
        <taxon>Spiralia</taxon>
        <taxon>Lophotrochozoa</taxon>
        <taxon>Mollusca</taxon>
        <taxon>Gastropoda</taxon>
        <taxon>Caenogastropoda</taxon>
        <taxon>Littorinimorpha</taxon>
        <taxon>Littorinoidea</taxon>
        <taxon>Littorinidae</taxon>
        <taxon>Littorina</taxon>
    </lineage>
</organism>
<comment type="function">
    <text evidence="22">This form is generated following cleavage by CASP7 in the extracellular milieu in response to bacterial infection. It shows increased ability to convert sphingomyelin to ceramide and promotes plasma membrane repair. Plasma membrane repair by ceramide counteracts the action of gasdermin-D (GSDMD) perforin (PRF1) pores that are formed in response to bacterial infection.</text>
</comment>
<keyword evidence="16 26" id="KW-0326">Glycosidase</keyword>
<dbReference type="InterPro" id="IPR004843">
    <property type="entry name" value="Calcineurin-like_PHP"/>
</dbReference>
<feature type="signal peptide" evidence="29">
    <location>
        <begin position="1"/>
        <end position="22"/>
    </location>
</feature>
<dbReference type="GO" id="GO:0046513">
    <property type="term" value="P:ceramide biosynthetic process"/>
    <property type="evidence" value="ECO:0007669"/>
    <property type="project" value="UniProtKB-ARBA"/>
</dbReference>
<dbReference type="GO" id="GO:0006685">
    <property type="term" value="P:sphingomyelin catabolic process"/>
    <property type="evidence" value="ECO:0007669"/>
    <property type="project" value="UniProtKB-UniRule"/>
</dbReference>
<evidence type="ECO:0000256" key="21">
    <source>
        <dbReference type="ARBA" id="ARBA00053461"/>
    </source>
</evidence>
<dbReference type="InterPro" id="IPR041805">
    <property type="entry name" value="ASMase/PPN1_MPP"/>
</dbReference>
<dbReference type="Proteomes" id="UP001374579">
    <property type="component" value="Unassembled WGS sequence"/>
</dbReference>
<comment type="similarity">
    <text evidence="4 26">Belongs to the acid sphingomyelinase family.</text>
</comment>
<dbReference type="EMBL" id="JBAMIC010000022">
    <property type="protein sequence ID" value="KAK7091162.1"/>
    <property type="molecule type" value="Genomic_DNA"/>
</dbReference>
<keyword evidence="6" id="KW-0597">Phosphoprotein</keyword>
<evidence type="ECO:0000256" key="24">
    <source>
        <dbReference type="ARBA" id="ARBA00062722"/>
    </source>
</evidence>
<feature type="binding site" evidence="27">
    <location>
        <position position="204"/>
    </location>
    <ligand>
        <name>Zn(2+)</name>
        <dbReference type="ChEBI" id="CHEBI:29105"/>
        <label>1</label>
    </ligand>
</feature>
<dbReference type="GO" id="GO:0061750">
    <property type="term" value="F:acid sphingomyelin phosphodiesterase activity"/>
    <property type="evidence" value="ECO:0007669"/>
    <property type="project" value="TreeGrafter"/>
</dbReference>
<keyword evidence="11 27" id="KW-0862">Zinc</keyword>
<evidence type="ECO:0000256" key="14">
    <source>
        <dbReference type="ARBA" id="ARBA00023180"/>
    </source>
</evidence>
<evidence type="ECO:0000256" key="23">
    <source>
        <dbReference type="ARBA" id="ARBA00058748"/>
    </source>
</evidence>
<keyword evidence="8 27" id="KW-0479">Metal-binding</keyword>
<dbReference type="PIRSF" id="PIRSF000948">
    <property type="entry name" value="Sphingomy_PDE"/>
    <property type="match status" value="1"/>
</dbReference>
<dbReference type="SMART" id="SM00741">
    <property type="entry name" value="SapB"/>
    <property type="match status" value="1"/>
</dbReference>
<evidence type="ECO:0000259" key="30">
    <source>
        <dbReference type="PROSITE" id="PS50015"/>
    </source>
</evidence>
<accession>A0AAN9AQ99</accession>
<evidence type="ECO:0000256" key="11">
    <source>
        <dbReference type="ARBA" id="ARBA00022833"/>
    </source>
</evidence>
<feature type="disulfide bond" evidence="28">
    <location>
        <begin position="590"/>
        <end position="604"/>
    </location>
</feature>
<feature type="binding site" evidence="27">
    <location>
        <position position="273"/>
    </location>
    <ligand>
        <name>Zn(2+)</name>
        <dbReference type="ChEBI" id="CHEBI:29105"/>
        <label>2</label>
    </ligand>
</feature>
<keyword evidence="12" id="KW-0443">Lipid metabolism</keyword>
<dbReference type="GO" id="GO:0016798">
    <property type="term" value="F:hydrolase activity, acting on glycosyl bonds"/>
    <property type="evidence" value="ECO:0007669"/>
    <property type="project" value="UniProtKB-KW"/>
</dbReference>
<keyword evidence="7" id="KW-0551">Lipid droplet</keyword>
<feature type="binding site" evidence="27">
    <location>
        <position position="273"/>
    </location>
    <ligand>
        <name>Zn(2+)</name>
        <dbReference type="ChEBI" id="CHEBI:29105"/>
        <label>1</label>
    </ligand>
</feature>
<dbReference type="PANTHER" id="PTHR10340:SF34">
    <property type="entry name" value="SPHINGOMYELIN PHOSPHODIESTERASE"/>
    <property type="match status" value="1"/>
</dbReference>
<evidence type="ECO:0000256" key="2">
    <source>
        <dbReference type="ARBA" id="ARBA00004371"/>
    </source>
</evidence>
<feature type="binding site" evidence="27">
    <location>
        <position position="420"/>
    </location>
    <ligand>
        <name>Zn(2+)</name>
        <dbReference type="ChEBI" id="CHEBI:29105"/>
        <label>2</label>
    </ligand>
</feature>
<comment type="catalytic activity">
    <reaction evidence="19">
        <text>N-(octadecanoyl)-sphing-4-enine-1-phosphocholine + H2O = N-octadecanoylsphing-4-enine + phosphocholine + H(+)</text>
        <dbReference type="Rhea" id="RHEA:54284"/>
        <dbReference type="ChEBI" id="CHEBI:15377"/>
        <dbReference type="ChEBI" id="CHEBI:15378"/>
        <dbReference type="ChEBI" id="CHEBI:72961"/>
        <dbReference type="ChEBI" id="CHEBI:83358"/>
        <dbReference type="ChEBI" id="CHEBI:295975"/>
    </reaction>
    <physiologicalReaction direction="left-to-right" evidence="19">
        <dbReference type="Rhea" id="RHEA:54285"/>
    </physiologicalReaction>
</comment>
<evidence type="ECO:0000256" key="8">
    <source>
        <dbReference type="ARBA" id="ARBA00022723"/>
    </source>
</evidence>
<evidence type="ECO:0000256" key="10">
    <source>
        <dbReference type="ARBA" id="ARBA00022801"/>
    </source>
</evidence>
<protein>
    <recommendedName>
        <fullName evidence="25 26">Sphingomyelin phosphodiesterase</fullName>
    </recommendedName>
</protein>
<feature type="binding site" evidence="27">
    <location>
        <position position="454"/>
    </location>
    <ligand>
        <name>Zn(2+)</name>
        <dbReference type="ChEBI" id="CHEBI:29105"/>
        <label>2</label>
    </ligand>
</feature>
<dbReference type="GO" id="GO:0016020">
    <property type="term" value="C:membrane"/>
    <property type="evidence" value="ECO:0007669"/>
    <property type="project" value="GOC"/>
</dbReference>
<comment type="cofactor">
    <cofactor evidence="27">
        <name>Zn(2+)</name>
        <dbReference type="ChEBI" id="CHEBI:29105"/>
    </cofactor>
    <text evidence="27">Binds 2 Zn(2+) ions per subunit.</text>
</comment>
<evidence type="ECO:0000256" key="3">
    <source>
        <dbReference type="ARBA" id="ARBA00004502"/>
    </source>
</evidence>
<evidence type="ECO:0000313" key="31">
    <source>
        <dbReference type="EMBL" id="KAK7091162.1"/>
    </source>
</evidence>
<evidence type="ECO:0000256" key="20">
    <source>
        <dbReference type="ARBA" id="ARBA00052601"/>
    </source>
</evidence>
<keyword evidence="9 29" id="KW-0732">Signal</keyword>
<keyword evidence="14" id="KW-0325">Glycoprotein</keyword>
<feature type="binding site" evidence="27">
    <location>
        <position position="456"/>
    </location>
    <ligand>
        <name>Zn(2+)</name>
        <dbReference type="ChEBI" id="CHEBI:29105"/>
        <label>1</label>
    </ligand>
</feature>
<evidence type="ECO:0000256" key="12">
    <source>
        <dbReference type="ARBA" id="ARBA00023098"/>
    </source>
</evidence>
<dbReference type="Pfam" id="PF19272">
    <property type="entry name" value="ASMase_C"/>
    <property type="match status" value="1"/>
</dbReference>
<comment type="catalytic activity">
    <reaction evidence="17">
        <text>a sphingomyelin + H2O = phosphocholine + an N-acylsphing-4-enine + H(+)</text>
        <dbReference type="Rhea" id="RHEA:19253"/>
        <dbReference type="ChEBI" id="CHEBI:15377"/>
        <dbReference type="ChEBI" id="CHEBI:15378"/>
        <dbReference type="ChEBI" id="CHEBI:17636"/>
        <dbReference type="ChEBI" id="CHEBI:52639"/>
        <dbReference type="ChEBI" id="CHEBI:295975"/>
        <dbReference type="EC" id="3.1.4.12"/>
    </reaction>
    <physiologicalReaction direction="left-to-right" evidence="17">
        <dbReference type="Rhea" id="RHEA:19254"/>
    </physiologicalReaction>
</comment>
<feature type="disulfide bond" evidence="28">
    <location>
        <begin position="84"/>
        <end position="160"/>
    </location>
</feature>
<comment type="function">
    <text evidence="21">Converts sphingomyelin to ceramide. Exists as two enzymatic forms that arise from alternative trafficking of a single protein precursor, one that is targeted to the endolysosomal compartment, whereas the other is released extracellularly. However, in response to various forms of stress, lysosomal exocytosis may represent a major source of the secretory form.</text>
</comment>
<evidence type="ECO:0000256" key="19">
    <source>
        <dbReference type="ARBA" id="ARBA00051187"/>
    </source>
</evidence>
<dbReference type="InterPro" id="IPR011001">
    <property type="entry name" value="Saposin-like"/>
</dbReference>
<feature type="domain" description="Saposin B-type" evidence="30">
    <location>
        <begin position="80"/>
        <end position="164"/>
    </location>
</feature>
<sequence length="623" mass="69704">MRARFKLAPVLLASIFLNMTSAIPLLFKSEKTHSYSLHYLEKSNHDETKLQEAMKKSKLFSQTFPHEVKLAPFLQSGKLQSITCSLCKLGVAAVQKALSSGMSSEAIVELAKILCVTFAHEDDRVCTGLVNMFKDEVLTVLDSLILSPEEVCGLVFGDDCAESYWPFDAWNVTLPDVPKPPVVPHVLPKPGSPTVRVLHLTDIHLDTLYSAGSKATCGEPLCCRADDGQPDTGGPGAGYYGDYRNCDTPAWTLEGLFTHLAKQQFDYILWTGDLPAHNIWNQSRSDQTGMLRNLTAMVKKYFPDKPVFPALGNHESSPVNSFPPSEIKGNQSISWLYDALADTWAAWLPAETLDTIRTGAYYSVSPYPGLRVVSVNTNACNNMNWWLFFNETDPDGQLAWLIKTLQKAENKKEKVHIIGHIPPGIDDCLEMWSRNFYKIVDRYESTISGQFFGHTHHDHFQVFYDLQTLKRPTNVAYISPSVTPFSNLNMGYRIFTLDGNYSASSWEVLDHETYILNLTAANTRKSPPTWDLEYSAKAKYGMTSLFPEDWDVLVSRMEKNDSLLQTFHSYYYKSHASGPCDSSCSEALVCALRSAKSHSTKLFCPSLRTSAAQHLAQLSATMC</sequence>
<evidence type="ECO:0000256" key="22">
    <source>
        <dbReference type="ARBA" id="ARBA00057858"/>
    </source>
</evidence>